<name>A0A4S3J4J5_9EURO</name>
<protein>
    <submittedName>
        <fullName evidence="1">Uncharacterized protein</fullName>
    </submittedName>
</protein>
<dbReference type="AlphaFoldDB" id="A0A4S3J4J5"/>
<reference evidence="1 2" key="1">
    <citation type="submission" date="2019-03" db="EMBL/GenBank/DDBJ databases">
        <title>The genome sequence of a newly discovered highly antifungal drug resistant Aspergillus species, Aspergillus tanneri NIH 1004.</title>
        <authorList>
            <person name="Mounaud S."/>
            <person name="Singh I."/>
            <person name="Joardar V."/>
            <person name="Pakala S."/>
            <person name="Pakala S."/>
            <person name="Venepally P."/>
            <person name="Hoover J."/>
            <person name="Nierman W."/>
            <person name="Chung J."/>
            <person name="Losada L."/>
        </authorList>
    </citation>
    <scope>NUCLEOTIDE SEQUENCE [LARGE SCALE GENOMIC DNA]</scope>
    <source>
        <strain evidence="1 2">NIH1004</strain>
    </source>
</reference>
<dbReference type="VEuPathDB" id="FungiDB:EYZ11_010747"/>
<accession>A0A4S3J4J5</accession>
<keyword evidence="2" id="KW-1185">Reference proteome</keyword>
<comment type="caution">
    <text evidence="1">The sequence shown here is derived from an EMBL/GenBank/DDBJ whole genome shotgun (WGS) entry which is preliminary data.</text>
</comment>
<evidence type="ECO:0000313" key="2">
    <source>
        <dbReference type="Proteomes" id="UP000308092"/>
    </source>
</evidence>
<proteinExistence type="predicted"/>
<evidence type="ECO:0000313" key="1">
    <source>
        <dbReference type="EMBL" id="THC89796.1"/>
    </source>
</evidence>
<organism evidence="1 2">
    <name type="scientific">Aspergillus tanneri</name>
    <dbReference type="NCBI Taxonomy" id="1220188"/>
    <lineage>
        <taxon>Eukaryota</taxon>
        <taxon>Fungi</taxon>
        <taxon>Dikarya</taxon>
        <taxon>Ascomycota</taxon>
        <taxon>Pezizomycotina</taxon>
        <taxon>Eurotiomycetes</taxon>
        <taxon>Eurotiomycetidae</taxon>
        <taxon>Eurotiales</taxon>
        <taxon>Aspergillaceae</taxon>
        <taxon>Aspergillus</taxon>
        <taxon>Aspergillus subgen. Circumdati</taxon>
    </lineage>
</organism>
<dbReference type="EMBL" id="SOSA01000602">
    <property type="protein sequence ID" value="THC89796.1"/>
    <property type="molecule type" value="Genomic_DNA"/>
</dbReference>
<sequence length="57" mass="6440">MGDSHSQESLWGLEESMLARGTYPPWTGPASGYRRDYSGDYINIYTGNSVLYLSYPE</sequence>
<dbReference type="Proteomes" id="UP000308092">
    <property type="component" value="Unassembled WGS sequence"/>
</dbReference>
<gene>
    <name evidence="1" type="ORF">EYZ11_010747</name>
</gene>